<protein>
    <submittedName>
        <fullName evidence="1">Uncharacterized protein</fullName>
    </submittedName>
</protein>
<gene>
    <name evidence="1" type="ORF">BN874_2060005</name>
</gene>
<dbReference type="OrthoDB" id="9795634at2"/>
<sequence length="222" mass="24751">MPKLDLTYATFGEKDMVFGKINPSSGYKKIGEQSHKNPYIQSVVLNARARYGVLRVLSIGRGAQTLCHDLHRVGYIVVDAEPDESSMTGVSDLAPANPLQATGFDIAISAESSKPFSEPSMLIQHAARKLRPDGIFILSMPYRGYWKNLLIALGEWWKPDRFAVWDGGYLHCWSKKRLTALLALNGFTLIEIISVRGLSLQWEAMILVARKNRPSTAMGNKK</sequence>
<name>A0A7U7J4C0_9GAMM</name>
<comment type="caution">
    <text evidence="1">The sequence shown here is derived from an EMBL/GenBank/DDBJ whole genome shotgun (WGS) entry which is preliminary data.</text>
</comment>
<dbReference type="SUPFAM" id="SSF53335">
    <property type="entry name" value="S-adenosyl-L-methionine-dependent methyltransferases"/>
    <property type="match status" value="1"/>
</dbReference>
<dbReference type="Proteomes" id="UP000019184">
    <property type="component" value="Unassembled WGS sequence"/>
</dbReference>
<accession>A0A7U7J4C0</accession>
<dbReference type="Pfam" id="PF13489">
    <property type="entry name" value="Methyltransf_23"/>
    <property type="match status" value="1"/>
</dbReference>
<reference evidence="1 2" key="1">
    <citation type="journal article" date="2014" name="ISME J.">
        <title>Candidatus Competibacter-lineage genomes retrieved from metagenomes reveal functional metabolic diversity.</title>
        <authorList>
            <person name="McIlroy S.J."/>
            <person name="Albertsen M."/>
            <person name="Andresen E.K."/>
            <person name="Saunders A.M."/>
            <person name="Kristiansen R."/>
            <person name="Stokholm-Bjerregaard M."/>
            <person name="Nielsen K.L."/>
            <person name="Nielsen P.H."/>
        </authorList>
    </citation>
    <scope>NUCLEOTIDE SEQUENCE [LARGE SCALE GENOMIC DNA]</scope>
    <source>
        <strain evidence="1 2">Run_B_J11</strain>
    </source>
</reference>
<evidence type="ECO:0000313" key="1">
    <source>
        <dbReference type="EMBL" id="CDH45092.1"/>
    </source>
</evidence>
<dbReference type="EMBL" id="CBTK010000120">
    <property type="protein sequence ID" value="CDH45092.1"/>
    <property type="molecule type" value="Genomic_DNA"/>
</dbReference>
<evidence type="ECO:0000313" key="2">
    <source>
        <dbReference type="Proteomes" id="UP000019184"/>
    </source>
</evidence>
<dbReference type="Gene3D" id="3.40.50.150">
    <property type="entry name" value="Vaccinia Virus protein VP39"/>
    <property type="match status" value="1"/>
</dbReference>
<dbReference type="InterPro" id="IPR029063">
    <property type="entry name" value="SAM-dependent_MTases_sf"/>
</dbReference>
<organism evidence="1 2">
    <name type="scientific">Candidatus Contendobacter odensis Run_B_J11</name>
    <dbReference type="NCBI Taxonomy" id="1400861"/>
    <lineage>
        <taxon>Bacteria</taxon>
        <taxon>Pseudomonadati</taxon>
        <taxon>Pseudomonadota</taxon>
        <taxon>Gammaproteobacteria</taxon>
        <taxon>Candidatus Competibacteraceae</taxon>
        <taxon>Candidatus Contendibacter</taxon>
    </lineage>
</organism>
<keyword evidence="2" id="KW-1185">Reference proteome</keyword>
<dbReference type="RefSeq" id="WP_154724839.1">
    <property type="nucleotide sequence ID" value="NZ_CBTK010000120.1"/>
</dbReference>
<dbReference type="AlphaFoldDB" id="A0A7U7J4C0"/>
<proteinExistence type="predicted"/>